<evidence type="ECO:0000256" key="1">
    <source>
        <dbReference type="SAM" id="Phobius"/>
    </source>
</evidence>
<evidence type="ECO:0000313" key="2">
    <source>
        <dbReference type="EMBL" id="OGY31809.1"/>
    </source>
</evidence>
<sequence>MSNGSKEIKTGPFDFFSDIFKYNVRKIDAESYKHVAIFFLVALFLAVVAYSVLRISQEWIANQNAKKANPPSTQSQNVPQTNQTAVYDQQRKNDVFILNSSLKAYFLDKEEAPAALEDLKPGFIKDIPNDPEKKTTYIYQVSSDKKTWKVSAQLSDGSAFELSGP</sequence>
<dbReference type="AlphaFoldDB" id="A0A1G1WVM3"/>
<keyword evidence="1" id="KW-0812">Transmembrane</keyword>
<proteinExistence type="predicted"/>
<accession>A0A1G1WVM3</accession>
<comment type="caution">
    <text evidence="2">The sequence shown here is derived from an EMBL/GenBank/DDBJ whole genome shotgun (WGS) entry which is preliminary data.</text>
</comment>
<evidence type="ECO:0000313" key="3">
    <source>
        <dbReference type="Proteomes" id="UP000179279"/>
    </source>
</evidence>
<protein>
    <recommendedName>
        <fullName evidence="4">Type II secretion system protein GspG C-terminal domain-containing protein</fullName>
    </recommendedName>
</protein>
<keyword evidence="1" id="KW-0472">Membrane</keyword>
<organism evidence="2 3">
    <name type="scientific">Candidatus Woykebacteria bacterium RIFCSPLOWO2_01_FULL_41_12</name>
    <dbReference type="NCBI Taxonomy" id="1802604"/>
    <lineage>
        <taxon>Bacteria</taxon>
        <taxon>Candidatus Woykeibacteriota</taxon>
    </lineage>
</organism>
<dbReference type="EMBL" id="MHDA01000026">
    <property type="protein sequence ID" value="OGY31809.1"/>
    <property type="molecule type" value="Genomic_DNA"/>
</dbReference>
<feature type="transmembrane region" description="Helical" evidence="1">
    <location>
        <begin position="35"/>
        <end position="53"/>
    </location>
</feature>
<dbReference type="Proteomes" id="UP000179279">
    <property type="component" value="Unassembled WGS sequence"/>
</dbReference>
<gene>
    <name evidence="2" type="ORF">A3A57_02870</name>
</gene>
<evidence type="ECO:0008006" key="4">
    <source>
        <dbReference type="Google" id="ProtNLM"/>
    </source>
</evidence>
<reference evidence="2 3" key="1">
    <citation type="journal article" date="2016" name="Nat. Commun.">
        <title>Thousands of microbial genomes shed light on interconnected biogeochemical processes in an aquifer system.</title>
        <authorList>
            <person name="Anantharaman K."/>
            <person name="Brown C.T."/>
            <person name="Hug L.A."/>
            <person name="Sharon I."/>
            <person name="Castelle C.J."/>
            <person name="Probst A.J."/>
            <person name="Thomas B.C."/>
            <person name="Singh A."/>
            <person name="Wilkins M.J."/>
            <person name="Karaoz U."/>
            <person name="Brodie E.L."/>
            <person name="Williams K.H."/>
            <person name="Hubbard S.S."/>
            <person name="Banfield J.F."/>
        </authorList>
    </citation>
    <scope>NUCLEOTIDE SEQUENCE [LARGE SCALE GENOMIC DNA]</scope>
</reference>
<keyword evidence="1" id="KW-1133">Transmembrane helix</keyword>
<name>A0A1G1WVM3_9BACT</name>